<dbReference type="SUPFAM" id="SSF81383">
    <property type="entry name" value="F-box domain"/>
    <property type="match status" value="1"/>
</dbReference>
<dbReference type="Gene3D" id="1.20.1280.50">
    <property type="match status" value="1"/>
</dbReference>
<dbReference type="CDD" id="cd22157">
    <property type="entry name" value="F-box_AtFBW1-like"/>
    <property type="match status" value="1"/>
</dbReference>
<dbReference type="InterPro" id="IPR001810">
    <property type="entry name" value="F-box_dom"/>
</dbReference>
<dbReference type="SUPFAM" id="SSF50965">
    <property type="entry name" value="Galactose oxidase, central domain"/>
    <property type="match status" value="1"/>
</dbReference>
<dbReference type="InterPro" id="IPR013187">
    <property type="entry name" value="F-box-assoc_dom_typ3"/>
</dbReference>
<protein>
    <recommendedName>
        <fullName evidence="1">F-box domain-containing protein</fullName>
    </recommendedName>
</protein>
<evidence type="ECO:0000259" key="1">
    <source>
        <dbReference type="SMART" id="SM00256"/>
    </source>
</evidence>
<dbReference type="Pfam" id="PF08268">
    <property type="entry name" value="FBA_3"/>
    <property type="match status" value="1"/>
</dbReference>
<dbReference type="NCBIfam" id="TIGR01640">
    <property type="entry name" value="F_box_assoc_1"/>
    <property type="match status" value="1"/>
</dbReference>
<gene>
    <name evidence="2" type="ORF">C2S53_000884</name>
</gene>
<dbReference type="InterPro" id="IPR011043">
    <property type="entry name" value="Gal_Oxase/kelch_b-propeller"/>
</dbReference>
<dbReference type="PANTHER" id="PTHR31672">
    <property type="entry name" value="BNACNNG10540D PROTEIN"/>
    <property type="match status" value="1"/>
</dbReference>
<feature type="domain" description="F-box" evidence="1">
    <location>
        <begin position="22"/>
        <end position="61"/>
    </location>
</feature>
<organism evidence="2 3">
    <name type="scientific">Perilla frutescens var. hirtella</name>
    <name type="common">Perilla citriodora</name>
    <name type="synonym">Perilla setoyensis</name>
    <dbReference type="NCBI Taxonomy" id="608512"/>
    <lineage>
        <taxon>Eukaryota</taxon>
        <taxon>Viridiplantae</taxon>
        <taxon>Streptophyta</taxon>
        <taxon>Embryophyta</taxon>
        <taxon>Tracheophyta</taxon>
        <taxon>Spermatophyta</taxon>
        <taxon>Magnoliopsida</taxon>
        <taxon>eudicotyledons</taxon>
        <taxon>Gunneridae</taxon>
        <taxon>Pentapetalae</taxon>
        <taxon>asterids</taxon>
        <taxon>lamiids</taxon>
        <taxon>Lamiales</taxon>
        <taxon>Lamiaceae</taxon>
        <taxon>Nepetoideae</taxon>
        <taxon>Elsholtzieae</taxon>
        <taxon>Perilla</taxon>
    </lineage>
</organism>
<accession>A0AAD4JK52</accession>
<evidence type="ECO:0000313" key="2">
    <source>
        <dbReference type="EMBL" id="KAH6834799.1"/>
    </source>
</evidence>
<dbReference type="SMART" id="SM00256">
    <property type="entry name" value="FBOX"/>
    <property type="match status" value="1"/>
</dbReference>
<dbReference type="Pfam" id="PF00646">
    <property type="entry name" value="F-box"/>
    <property type="match status" value="1"/>
</dbReference>
<evidence type="ECO:0000313" key="3">
    <source>
        <dbReference type="Proteomes" id="UP001190926"/>
    </source>
</evidence>
<reference evidence="2 3" key="1">
    <citation type="journal article" date="2021" name="Nat. Commun.">
        <title>Incipient diploidization of the medicinal plant Perilla within 10,000 years.</title>
        <authorList>
            <person name="Zhang Y."/>
            <person name="Shen Q."/>
            <person name="Leng L."/>
            <person name="Zhang D."/>
            <person name="Chen S."/>
            <person name="Shi Y."/>
            <person name="Ning Z."/>
            <person name="Chen S."/>
        </authorList>
    </citation>
    <scope>NUCLEOTIDE SEQUENCE [LARGE SCALE GENOMIC DNA]</scope>
    <source>
        <strain evidence="3">cv. PC099</strain>
    </source>
</reference>
<dbReference type="InterPro" id="IPR050796">
    <property type="entry name" value="SCF_F-box_component"/>
</dbReference>
<sequence length="391" mass="44593">MSGGGSKFARLGCDYVHKVEDIPDLVVKILSYLPVGSVLRCKLVCKSWYRLIKEPRFAQLQFNCSPKAPKFILSQSRADSELEARNNLSLMDIDGKSYPYVTLPPSLAKDCSLRLICSFNGLIFFTKLVGEDDLAIHICNPATQEVIEVPRGSPSAVIPSIGVLFEPNRNKYMIFRFFSDAFELEEISYKYEIYTPDDGDWGRISEVEQCPVTNLACHYFPTHLCVGGRMYWLVWSEQNGEVPDYIRCVDVDGDLTRLELPETDRTEFNVFTFLADYEGGLALVAVCDDESCLFFWSLTDHDTSSWSLHGGAELNMHSYIERINSIVSVGQELLFIINIDDAPFFCFKFLNANEMTWREIDCHLQPEESEPVAFQYEESLFRCEGECEDED</sequence>
<keyword evidence="3" id="KW-1185">Reference proteome</keyword>
<proteinExistence type="predicted"/>
<dbReference type="InterPro" id="IPR017451">
    <property type="entry name" value="F-box-assoc_interact_dom"/>
</dbReference>
<name>A0AAD4JK52_PERFH</name>
<dbReference type="Proteomes" id="UP001190926">
    <property type="component" value="Unassembled WGS sequence"/>
</dbReference>
<comment type="caution">
    <text evidence="2">The sequence shown here is derived from an EMBL/GenBank/DDBJ whole genome shotgun (WGS) entry which is preliminary data.</text>
</comment>
<dbReference type="AlphaFoldDB" id="A0AAD4JK52"/>
<dbReference type="InterPro" id="IPR036047">
    <property type="entry name" value="F-box-like_dom_sf"/>
</dbReference>
<dbReference type="PANTHER" id="PTHR31672:SF2">
    <property type="entry name" value="F-BOX DOMAIN-CONTAINING PROTEIN"/>
    <property type="match status" value="1"/>
</dbReference>
<dbReference type="EMBL" id="SDAM02000043">
    <property type="protein sequence ID" value="KAH6834799.1"/>
    <property type="molecule type" value="Genomic_DNA"/>
</dbReference>